<dbReference type="AlphaFoldDB" id="A0A6A5XZL1"/>
<dbReference type="EMBL" id="ML978068">
    <property type="protein sequence ID" value="KAF2018161.1"/>
    <property type="molecule type" value="Genomic_DNA"/>
</dbReference>
<evidence type="ECO:0000313" key="1">
    <source>
        <dbReference type="EMBL" id="KAF2018161.1"/>
    </source>
</evidence>
<gene>
    <name evidence="1" type="ORF">BU24DRAFT_166150</name>
</gene>
<evidence type="ECO:0000313" key="2">
    <source>
        <dbReference type="Proteomes" id="UP000799778"/>
    </source>
</evidence>
<protein>
    <submittedName>
        <fullName evidence="1">Uncharacterized protein</fullName>
    </submittedName>
</protein>
<dbReference type="Proteomes" id="UP000799778">
    <property type="component" value="Unassembled WGS sequence"/>
</dbReference>
<keyword evidence="2" id="KW-1185">Reference proteome</keyword>
<proteinExistence type="predicted"/>
<dbReference type="RefSeq" id="XP_033386500.1">
    <property type="nucleotide sequence ID" value="XM_033521439.1"/>
</dbReference>
<sequence length="77" mass="8809">MSSRAQTHPCMEVSTRLTYPAQEREMHVVHISYVNHVDQHRRSFLPTSIRLQGTTLVLRSTQTAPIIATLVQIKPNE</sequence>
<accession>A0A6A5XZL1</accession>
<name>A0A6A5XZL1_9PLEO</name>
<reference evidence="1" key="1">
    <citation type="journal article" date="2020" name="Stud. Mycol.">
        <title>101 Dothideomycetes genomes: a test case for predicting lifestyles and emergence of pathogens.</title>
        <authorList>
            <person name="Haridas S."/>
            <person name="Albert R."/>
            <person name="Binder M."/>
            <person name="Bloem J."/>
            <person name="Labutti K."/>
            <person name="Salamov A."/>
            <person name="Andreopoulos B."/>
            <person name="Baker S."/>
            <person name="Barry K."/>
            <person name="Bills G."/>
            <person name="Bluhm B."/>
            <person name="Cannon C."/>
            <person name="Castanera R."/>
            <person name="Culley D."/>
            <person name="Daum C."/>
            <person name="Ezra D."/>
            <person name="Gonzalez J."/>
            <person name="Henrissat B."/>
            <person name="Kuo A."/>
            <person name="Liang C."/>
            <person name="Lipzen A."/>
            <person name="Lutzoni F."/>
            <person name="Magnuson J."/>
            <person name="Mondo S."/>
            <person name="Nolan M."/>
            <person name="Ohm R."/>
            <person name="Pangilinan J."/>
            <person name="Park H.-J."/>
            <person name="Ramirez L."/>
            <person name="Alfaro M."/>
            <person name="Sun H."/>
            <person name="Tritt A."/>
            <person name="Yoshinaga Y."/>
            <person name="Zwiers L.-H."/>
            <person name="Turgeon B."/>
            <person name="Goodwin S."/>
            <person name="Spatafora J."/>
            <person name="Crous P."/>
            <person name="Grigoriev I."/>
        </authorList>
    </citation>
    <scope>NUCLEOTIDE SEQUENCE</scope>
    <source>
        <strain evidence="1">CBS 175.79</strain>
    </source>
</reference>
<dbReference type="GeneID" id="54278836"/>
<organism evidence="1 2">
    <name type="scientific">Aaosphaeria arxii CBS 175.79</name>
    <dbReference type="NCBI Taxonomy" id="1450172"/>
    <lineage>
        <taxon>Eukaryota</taxon>
        <taxon>Fungi</taxon>
        <taxon>Dikarya</taxon>
        <taxon>Ascomycota</taxon>
        <taxon>Pezizomycotina</taxon>
        <taxon>Dothideomycetes</taxon>
        <taxon>Pleosporomycetidae</taxon>
        <taxon>Pleosporales</taxon>
        <taxon>Pleosporales incertae sedis</taxon>
        <taxon>Aaosphaeria</taxon>
    </lineage>
</organism>